<evidence type="ECO:0000313" key="1">
    <source>
        <dbReference type="EMBL" id="KAF7368790.1"/>
    </source>
</evidence>
<accession>A0A8H6YXA4</accession>
<dbReference type="Proteomes" id="UP000620124">
    <property type="component" value="Unassembled WGS sequence"/>
</dbReference>
<keyword evidence="2" id="KW-1185">Reference proteome</keyword>
<dbReference type="Gene3D" id="3.80.10.10">
    <property type="entry name" value="Ribonuclease Inhibitor"/>
    <property type="match status" value="1"/>
</dbReference>
<comment type="caution">
    <text evidence="1">The sequence shown here is derived from an EMBL/GenBank/DDBJ whole genome shotgun (WGS) entry which is preliminary data.</text>
</comment>
<reference evidence="1" key="1">
    <citation type="submission" date="2020-05" db="EMBL/GenBank/DDBJ databases">
        <title>Mycena genomes resolve the evolution of fungal bioluminescence.</title>
        <authorList>
            <person name="Tsai I.J."/>
        </authorList>
    </citation>
    <scope>NUCLEOTIDE SEQUENCE</scope>
    <source>
        <strain evidence="1">CCC161011</strain>
    </source>
</reference>
<dbReference type="InterPro" id="IPR032675">
    <property type="entry name" value="LRR_dom_sf"/>
</dbReference>
<proteinExistence type="predicted"/>
<name>A0A8H6YXA4_9AGAR</name>
<dbReference type="OrthoDB" id="2788229at2759"/>
<gene>
    <name evidence="1" type="ORF">MVEN_00204100</name>
</gene>
<sequence length="368" mass="42352">MACSLVCSFWSASSRYHLFQNACTIHVHRRNFQEFCELLAGQRLNAYIGRLHLESHIIDEECDGRPDETFQFNEHLKCLSGLPHLKYLHLDYHHDSILPEFLAAFTQNFASITDLEFTSMHFNSFTQFVQVVDSLPLLRRVTLDDVSFYDCRSDSDSDNSDILEENIPRPTYTPTALTDVVASCNYEATVPVLWWLLSQPLIRRLAISIDQRYREEHTVLLSNALNTLGPRLEHLILKDADNSHLPDLSHTTGLHTFQITGIQCLQTSTSVDLEWVPMLLSQLHSPGVQRIVFVVDLRDRAGLDLLDWPRIRNILAGLSSLQHVQFFLSAHKKWAMKAIAEHLLPRVYALQVEQLVGRYRYSLSLFDH</sequence>
<dbReference type="AlphaFoldDB" id="A0A8H6YXA4"/>
<dbReference type="SUPFAM" id="SSF52047">
    <property type="entry name" value="RNI-like"/>
    <property type="match status" value="1"/>
</dbReference>
<protein>
    <submittedName>
        <fullName evidence="1">Uncharacterized protein</fullName>
    </submittedName>
</protein>
<evidence type="ECO:0000313" key="2">
    <source>
        <dbReference type="Proteomes" id="UP000620124"/>
    </source>
</evidence>
<dbReference type="EMBL" id="JACAZI010000002">
    <property type="protein sequence ID" value="KAF7368790.1"/>
    <property type="molecule type" value="Genomic_DNA"/>
</dbReference>
<organism evidence="1 2">
    <name type="scientific">Mycena venus</name>
    <dbReference type="NCBI Taxonomy" id="2733690"/>
    <lineage>
        <taxon>Eukaryota</taxon>
        <taxon>Fungi</taxon>
        <taxon>Dikarya</taxon>
        <taxon>Basidiomycota</taxon>
        <taxon>Agaricomycotina</taxon>
        <taxon>Agaricomycetes</taxon>
        <taxon>Agaricomycetidae</taxon>
        <taxon>Agaricales</taxon>
        <taxon>Marasmiineae</taxon>
        <taxon>Mycenaceae</taxon>
        <taxon>Mycena</taxon>
    </lineage>
</organism>